<evidence type="ECO:0000313" key="2">
    <source>
        <dbReference type="Proteomes" id="UP000179233"/>
    </source>
</evidence>
<evidence type="ECO:0008006" key="3">
    <source>
        <dbReference type="Google" id="ProtNLM"/>
    </source>
</evidence>
<proteinExistence type="predicted"/>
<gene>
    <name evidence="1" type="ORF">A2786_03345</name>
</gene>
<dbReference type="AlphaFoldDB" id="A0A1G1VSX7"/>
<dbReference type="PANTHER" id="PTHR40036:SF1">
    <property type="entry name" value="MACROCIN O-METHYLTRANSFERASE"/>
    <property type="match status" value="1"/>
</dbReference>
<comment type="caution">
    <text evidence="1">The sequence shown here is derived from an EMBL/GenBank/DDBJ whole genome shotgun (WGS) entry which is preliminary data.</text>
</comment>
<dbReference type="Pfam" id="PF05711">
    <property type="entry name" value="TylF"/>
    <property type="match status" value="1"/>
</dbReference>
<organism evidence="1 2">
    <name type="scientific">Candidatus Chisholmbacteria bacterium RIFCSPHIGHO2_01_FULL_52_32</name>
    <dbReference type="NCBI Taxonomy" id="1797591"/>
    <lineage>
        <taxon>Bacteria</taxon>
        <taxon>Candidatus Chisholmiibacteriota</taxon>
    </lineage>
</organism>
<dbReference type="PANTHER" id="PTHR40036">
    <property type="entry name" value="MACROCIN O-METHYLTRANSFERASE"/>
    <property type="match status" value="1"/>
</dbReference>
<dbReference type="Proteomes" id="UP000179233">
    <property type="component" value="Unassembled WGS sequence"/>
</dbReference>
<dbReference type="InterPro" id="IPR029063">
    <property type="entry name" value="SAM-dependent_MTases_sf"/>
</dbReference>
<dbReference type="SUPFAM" id="SSF53335">
    <property type="entry name" value="S-adenosyl-L-methionine-dependent methyltransferases"/>
    <property type="match status" value="1"/>
</dbReference>
<evidence type="ECO:0000313" key="1">
    <source>
        <dbReference type="EMBL" id="OGY18506.1"/>
    </source>
</evidence>
<reference evidence="1 2" key="1">
    <citation type="journal article" date="2016" name="Nat. Commun.">
        <title>Thousands of microbial genomes shed light on interconnected biogeochemical processes in an aquifer system.</title>
        <authorList>
            <person name="Anantharaman K."/>
            <person name="Brown C.T."/>
            <person name="Hug L.A."/>
            <person name="Sharon I."/>
            <person name="Castelle C.J."/>
            <person name="Probst A.J."/>
            <person name="Thomas B.C."/>
            <person name="Singh A."/>
            <person name="Wilkins M.J."/>
            <person name="Karaoz U."/>
            <person name="Brodie E.L."/>
            <person name="Williams K.H."/>
            <person name="Hubbard S.S."/>
            <person name="Banfield J.F."/>
        </authorList>
    </citation>
    <scope>NUCLEOTIDE SEQUENCE [LARGE SCALE GENOMIC DNA]</scope>
</reference>
<dbReference type="Gene3D" id="3.40.50.150">
    <property type="entry name" value="Vaccinia Virus protein VP39"/>
    <property type="match status" value="1"/>
</dbReference>
<accession>A0A1G1VSX7</accession>
<dbReference type="EMBL" id="MHCJ01000003">
    <property type="protein sequence ID" value="OGY18506.1"/>
    <property type="molecule type" value="Genomic_DNA"/>
</dbReference>
<name>A0A1G1VSX7_9BACT</name>
<protein>
    <recommendedName>
        <fullName evidence="3">Macrocin O-methyltransferase</fullName>
    </recommendedName>
</protein>
<dbReference type="InterPro" id="IPR008884">
    <property type="entry name" value="TylF_MeTrfase"/>
</dbReference>
<sequence length="227" mass="25133">MFLKLRKSPKPTRELPSSDSSVIKKVQAFTMLSPDRLGNLFRLASELVSRSVGGDFVECGACRGGSGAIMAYIAKGEGWKRKVWLVDSFMGHPEPSKISGIDREIMKEWAGTMIASQADVRKALKTVGAYSEKHIRIVPGWFQDSLLSIKIRKIALLHIDADWYDATLLCLEKLYPSVVSGGYVVVDDYDNPSFPGVKQAVREFFADKAHEISFSFEVSPALTVKKG</sequence>